<dbReference type="EMBL" id="JALLAZ020000231">
    <property type="protein sequence ID" value="KAL3800063.1"/>
    <property type="molecule type" value="Genomic_DNA"/>
</dbReference>
<dbReference type="Proteomes" id="UP001530315">
    <property type="component" value="Unassembled WGS sequence"/>
</dbReference>
<name>A0ABD3QI08_9STRA</name>
<comment type="caution">
    <text evidence="2">The sequence shown here is derived from an EMBL/GenBank/DDBJ whole genome shotgun (WGS) entry which is preliminary data.</text>
</comment>
<keyword evidence="3" id="KW-1185">Reference proteome</keyword>
<dbReference type="AlphaFoldDB" id="A0ABD3QI08"/>
<organism evidence="2 3">
    <name type="scientific">Stephanodiscus triporus</name>
    <dbReference type="NCBI Taxonomy" id="2934178"/>
    <lineage>
        <taxon>Eukaryota</taxon>
        <taxon>Sar</taxon>
        <taxon>Stramenopiles</taxon>
        <taxon>Ochrophyta</taxon>
        <taxon>Bacillariophyta</taxon>
        <taxon>Coscinodiscophyceae</taxon>
        <taxon>Thalassiosirophycidae</taxon>
        <taxon>Stephanodiscales</taxon>
        <taxon>Stephanodiscaceae</taxon>
        <taxon>Stephanodiscus</taxon>
    </lineage>
</organism>
<sequence length="179" mass="19935">MDGRARPRHARDGGCPGTVHSCRRIDDCAAASATRVECRTTAVTAAGTNTPVVLPTPYHILFDNESEGRDVHQSHILGRVEYDELMRLKYQLSRGGKWSTRTMEEVYNSFLRKEPLPDQPRKERGAAGKHDSDRRCDGRHEQGRTAGQLDLLFTASQIVTSAASLVESDGLYKEDTMHP</sequence>
<evidence type="ECO:0000256" key="1">
    <source>
        <dbReference type="SAM" id="MobiDB-lite"/>
    </source>
</evidence>
<feature type="region of interest" description="Disordered" evidence="1">
    <location>
        <begin position="111"/>
        <end position="147"/>
    </location>
</feature>
<accession>A0ABD3QI08</accession>
<protein>
    <submittedName>
        <fullName evidence="2">Uncharacterized protein</fullName>
    </submittedName>
</protein>
<evidence type="ECO:0000313" key="3">
    <source>
        <dbReference type="Proteomes" id="UP001530315"/>
    </source>
</evidence>
<reference evidence="2 3" key="1">
    <citation type="submission" date="2024-10" db="EMBL/GenBank/DDBJ databases">
        <title>Updated reference genomes for cyclostephanoid diatoms.</title>
        <authorList>
            <person name="Roberts W.R."/>
            <person name="Alverson A.J."/>
        </authorList>
    </citation>
    <scope>NUCLEOTIDE SEQUENCE [LARGE SCALE GENOMIC DNA]</scope>
    <source>
        <strain evidence="2 3">AJA276-08</strain>
    </source>
</reference>
<proteinExistence type="predicted"/>
<gene>
    <name evidence="2" type="ORF">ACHAW5_003711</name>
</gene>
<evidence type="ECO:0000313" key="2">
    <source>
        <dbReference type="EMBL" id="KAL3800063.1"/>
    </source>
</evidence>
<feature type="compositionally biased region" description="Basic and acidic residues" evidence="1">
    <location>
        <begin position="111"/>
        <end position="143"/>
    </location>
</feature>